<evidence type="ECO:0000256" key="3">
    <source>
        <dbReference type="ARBA" id="ARBA00022692"/>
    </source>
</evidence>
<feature type="transmembrane region" description="Helical" evidence="10">
    <location>
        <begin position="387"/>
        <end position="403"/>
    </location>
</feature>
<dbReference type="STRING" id="1298851.TST_0623"/>
<evidence type="ECO:0000256" key="8">
    <source>
        <dbReference type="ARBA" id="ARBA00060041"/>
    </source>
</evidence>
<keyword evidence="10 11" id="KW-0813">Transport</keyword>
<feature type="transmembrane region" description="Helical" evidence="10">
    <location>
        <begin position="92"/>
        <end position="119"/>
    </location>
</feature>
<dbReference type="GO" id="GO:0015648">
    <property type="term" value="F:lipid-linked peptidoglycan transporter activity"/>
    <property type="evidence" value="ECO:0007669"/>
    <property type="project" value="UniProtKB-UniRule"/>
</dbReference>
<evidence type="ECO:0000313" key="12">
    <source>
        <dbReference type="EMBL" id="BAT71429.1"/>
    </source>
</evidence>
<dbReference type="AlphaFoldDB" id="A0A0S3QSY0"/>
<dbReference type="PIRSF" id="PIRSF002869">
    <property type="entry name" value="MviN"/>
    <property type="match status" value="1"/>
</dbReference>
<feature type="transmembrane region" description="Helical" evidence="10">
    <location>
        <begin position="354"/>
        <end position="375"/>
    </location>
</feature>
<feature type="transmembrane region" description="Helical" evidence="10">
    <location>
        <begin position="448"/>
        <end position="468"/>
    </location>
</feature>
<dbReference type="GO" id="GO:0071555">
    <property type="term" value="P:cell wall organization"/>
    <property type="evidence" value="ECO:0007669"/>
    <property type="project" value="UniProtKB-UniRule"/>
</dbReference>
<accession>A0A0S3QSY0</accession>
<keyword evidence="7 10" id="KW-0472">Membrane</keyword>
<evidence type="ECO:0000256" key="11">
    <source>
        <dbReference type="PIRNR" id="PIRNR002869"/>
    </source>
</evidence>
<dbReference type="Pfam" id="PF03023">
    <property type="entry name" value="MurJ"/>
    <property type="match status" value="1"/>
</dbReference>
<feature type="transmembrane region" description="Helical" evidence="10">
    <location>
        <begin position="480"/>
        <end position="498"/>
    </location>
</feature>
<dbReference type="PANTHER" id="PTHR47019">
    <property type="entry name" value="LIPID II FLIPPASE MURJ"/>
    <property type="match status" value="1"/>
</dbReference>
<keyword evidence="2 10" id="KW-1003">Cell membrane</keyword>
<feature type="transmembrane region" description="Helical" evidence="10">
    <location>
        <begin position="158"/>
        <end position="179"/>
    </location>
</feature>
<evidence type="ECO:0000256" key="9">
    <source>
        <dbReference type="ARBA" id="ARBA00061532"/>
    </source>
</evidence>
<dbReference type="PANTHER" id="PTHR47019:SF1">
    <property type="entry name" value="LIPID II FLIPPASE MURJ"/>
    <property type="match status" value="1"/>
</dbReference>
<evidence type="ECO:0000256" key="2">
    <source>
        <dbReference type="ARBA" id="ARBA00022475"/>
    </source>
</evidence>
<dbReference type="UniPathway" id="UPA00219"/>
<dbReference type="Proteomes" id="UP000063234">
    <property type="component" value="Chromosome"/>
</dbReference>
<dbReference type="PATRIC" id="fig|1298851.3.peg.649"/>
<comment type="function">
    <text evidence="8 10 11">Involved in peptidoglycan biosynthesis. Transports lipid-linked peptidoglycan precursors from the inner to the outer leaflet of the cytoplasmic membrane.</text>
</comment>
<keyword evidence="10 11" id="KW-0961">Cell wall biogenesis/degradation</keyword>
<evidence type="ECO:0000256" key="5">
    <source>
        <dbReference type="ARBA" id="ARBA00022984"/>
    </source>
</evidence>
<proteinExistence type="inferred from homology"/>
<comment type="caution">
    <text evidence="10">Lacks conserved residue(s) required for the propagation of feature annotation.</text>
</comment>
<keyword evidence="4 10" id="KW-0133">Cell shape</keyword>
<comment type="subcellular location">
    <subcellularLocation>
        <location evidence="1 10">Cell membrane</location>
        <topology evidence="1 10">Multi-pass membrane protein</topology>
    </subcellularLocation>
</comment>
<dbReference type="KEGG" id="ttk:TST_0623"/>
<name>A0A0S3QSY0_THET7</name>
<feature type="transmembrane region" description="Helical" evidence="10">
    <location>
        <begin position="314"/>
        <end position="334"/>
    </location>
</feature>
<comment type="similarity">
    <text evidence="9 10 11">Belongs to the MurJ/MviN family.</text>
</comment>
<keyword evidence="13" id="KW-1185">Reference proteome</keyword>
<keyword evidence="3 10" id="KW-0812">Transmembrane</keyword>
<dbReference type="GO" id="GO:0008360">
    <property type="term" value="P:regulation of cell shape"/>
    <property type="evidence" value="ECO:0007669"/>
    <property type="project" value="UniProtKB-UniRule"/>
</dbReference>
<dbReference type="EMBL" id="AP013035">
    <property type="protein sequence ID" value="BAT71429.1"/>
    <property type="molecule type" value="Genomic_DNA"/>
</dbReference>
<evidence type="ECO:0000256" key="4">
    <source>
        <dbReference type="ARBA" id="ARBA00022960"/>
    </source>
</evidence>
<dbReference type="NCBIfam" id="TIGR01695">
    <property type="entry name" value="murJ_mviN"/>
    <property type="match status" value="1"/>
</dbReference>
<keyword evidence="5 10" id="KW-0573">Peptidoglycan synthesis</keyword>
<evidence type="ECO:0000256" key="7">
    <source>
        <dbReference type="ARBA" id="ARBA00023136"/>
    </source>
</evidence>
<comment type="pathway">
    <text evidence="10">Cell wall biogenesis; peptidoglycan biosynthesis.</text>
</comment>
<dbReference type="InterPro" id="IPR004268">
    <property type="entry name" value="MurJ"/>
</dbReference>
<feature type="transmembrane region" description="Helical" evidence="10">
    <location>
        <begin position="409"/>
        <end position="428"/>
    </location>
</feature>
<feature type="transmembrane region" description="Helical" evidence="10">
    <location>
        <begin position="272"/>
        <end position="293"/>
    </location>
</feature>
<feature type="transmembrane region" description="Helical" evidence="10">
    <location>
        <begin position="131"/>
        <end position="152"/>
    </location>
</feature>
<dbReference type="HAMAP" id="MF_02078">
    <property type="entry name" value="MurJ_MviN"/>
    <property type="match status" value="1"/>
</dbReference>
<dbReference type="InterPro" id="IPR051050">
    <property type="entry name" value="Lipid_II_flippase_MurJ/MviN"/>
</dbReference>
<protein>
    <recommendedName>
        <fullName evidence="10">Probable lipid II flippase MurJ</fullName>
    </recommendedName>
</protein>
<dbReference type="PRINTS" id="PR01806">
    <property type="entry name" value="VIRFACTRMVIN"/>
</dbReference>
<evidence type="ECO:0000256" key="10">
    <source>
        <dbReference type="HAMAP-Rule" id="MF_02078"/>
    </source>
</evidence>
<keyword evidence="6 10" id="KW-1133">Transmembrane helix</keyword>
<dbReference type="CDD" id="cd13123">
    <property type="entry name" value="MATE_MurJ_like"/>
    <property type="match status" value="1"/>
</dbReference>
<reference evidence="13" key="1">
    <citation type="journal article" date="2018" name="Science">
        <title>A primordial and reversible TCA cycle in a facultatively chemolithoautotrophic thermophile.</title>
        <authorList>
            <person name="Nunoura T."/>
            <person name="Chikaraishi Y."/>
            <person name="Izaki R."/>
            <person name="Suwa T."/>
            <person name="Sato T."/>
            <person name="Harada T."/>
            <person name="Mori K."/>
            <person name="Kato Y."/>
            <person name="Miyazaki M."/>
            <person name="Shimamura S."/>
            <person name="Yanagawa K."/>
            <person name="Shuto A."/>
            <person name="Ohkouchi N."/>
            <person name="Fujita N."/>
            <person name="Takaki Y."/>
            <person name="Atomi H."/>
            <person name="Takai K."/>
        </authorList>
    </citation>
    <scope>NUCLEOTIDE SEQUENCE [LARGE SCALE GENOMIC DNA]</scope>
    <source>
        <strain evidence="13">DSM 17441 / JCM 13301 / NBRC 103674 / ABI70S6</strain>
    </source>
</reference>
<evidence type="ECO:0000313" key="13">
    <source>
        <dbReference type="Proteomes" id="UP000063234"/>
    </source>
</evidence>
<feature type="transmembrane region" description="Helical" evidence="10">
    <location>
        <begin position="186"/>
        <end position="207"/>
    </location>
</feature>
<dbReference type="GO" id="GO:0009252">
    <property type="term" value="P:peptidoglycan biosynthetic process"/>
    <property type="evidence" value="ECO:0007669"/>
    <property type="project" value="UniProtKB-UniRule"/>
</dbReference>
<gene>
    <name evidence="12" type="primary">mviN</name>
    <name evidence="10" type="synonym">murJ</name>
    <name evidence="12" type="ORF">TST_0623</name>
</gene>
<dbReference type="GO" id="GO:0005886">
    <property type="term" value="C:plasma membrane"/>
    <property type="evidence" value="ECO:0007669"/>
    <property type="project" value="UniProtKB-SubCell"/>
</dbReference>
<dbReference type="RefSeq" id="WP_068549402.1">
    <property type="nucleotide sequence ID" value="NZ_AP013035.1"/>
</dbReference>
<evidence type="ECO:0000256" key="1">
    <source>
        <dbReference type="ARBA" id="ARBA00004651"/>
    </source>
</evidence>
<dbReference type="GO" id="GO:0034204">
    <property type="term" value="P:lipid translocation"/>
    <property type="evidence" value="ECO:0007669"/>
    <property type="project" value="TreeGrafter"/>
</dbReference>
<sequence length="515" mass="57425">MGKKEITKNTLVFSLSTMLSRILGFIRDILIARYFGATPITDAFFVAFRIPNLFRRILGEGALSSAFIPIFAEEEKRYGKIEHVINSAFSSLLIVLALLLILGELFTPQLVALIAPGYLKNPQQLELTVELTKITFPYIFFMGLAILVGAALNYKKDFFYTSFSPCLLNISMITAIILAKNHFQRPVFALAWGVFWGGILQILFHFLGAKKLKVLPNPFYRPFTEPVIKALKLMTPATIGLAIHQINTLVDTVLASFLPKGSISYLYYANRLFQLPLALFGIAIGTVLLPYAAQAVAQGKEQEVIENTKFSIDFVLYITVPAAMGLIIFSFPIIDVLFRRGIFVLEDSYKTALALAMYAIGLPFISTIKIVVSLFHSHMDMKTPVKAAGIGLVINIILNLILMNPLKHAGLALATSLASIAQLLYLTAKLSKFYSVVEIMPKSVFKTLLVCLATTSIMIALFLLFPYNTKYTLHIRALQIWTYIVITVSAHLMLGKILRLEPSTYFIKTLLRKKA</sequence>
<organism evidence="12 13">
    <name type="scientific">Thermosulfidibacter takaii (strain DSM 17441 / JCM 13301 / NBRC 103674 / ABI70S6)</name>
    <dbReference type="NCBI Taxonomy" id="1298851"/>
    <lineage>
        <taxon>Bacteria</taxon>
        <taxon>Pseudomonadati</taxon>
        <taxon>Thermosulfidibacterota</taxon>
        <taxon>Thermosulfidibacteria</taxon>
        <taxon>Thermosulfidibacterales</taxon>
        <taxon>Thermosulfidibacteraceae</taxon>
    </lineage>
</organism>
<evidence type="ECO:0000256" key="6">
    <source>
        <dbReference type="ARBA" id="ARBA00022989"/>
    </source>
</evidence>